<evidence type="ECO:0000256" key="2">
    <source>
        <dbReference type="ARBA" id="ARBA00017703"/>
    </source>
</evidence>
<evidence type="ECO:0000256" key="3">
    <source>
        <dbReference type="ARBA" id="ARBA00022679"/>
    </source>
</evidence>
<dbReference type="InterPro" id="IPR008921">
    <property type="entry name" value="DNA_pol3_clamp-load_cplx_C"/>
</dbReference>
<reference evidence="10 11" key="1">
    <citation type="submission" date="2019-02" db="EMBL/GenBank/DDBJ databases">
        <title>Isolation and identification of novel species under the genus Muribaculum.</title>
        <authorList>
            <person name="Miyake S."/>
            <person name="Ding Y."/>
            <person name="Low A."/>
            <person name="Soh M."/>
            <person name="Seedorf H."/>
        </authorList>
    </citation>
    <scope>NUCLEOTIDE SEQUENCE [LARGE SCALE GENOMIC DNA]</scope>
    <source>
        <strain evidence="10 11">TLL-A3</strain>
    </source>
</reference>
<feature type="domain" description="DNA polymerase III delta N-terminal" evidence="9">
    <location>
        <begin position="32"/>
        <end position="146"/>
    </location>
</feature>
<evidence type="ECO:0000256" key="1">
    <source>
        <dbReference type="ARBA" id="ARBA00012417"/>
    </source>
</evidence>
<keyword evidence="3 10" id="KW-0808">Transferase</keyword>
<dbReference type="GeneID" id="82150007"/>
<dbReference type="GO" id="GO:0003677">
    <property type="term" value="F:DNA binding"/>
    <property type="evidence" value="ECO:0007669"/>
    <property type="project" value="InterPro"/>
</dbReference>
<keyword evidence="6" id="KW-0239">DNA-directed DNA polymerase</keyword>
<comment type="similarity">
    <text evidence="7">Belongs to the DNA polymerase HolA subunit family.</text>
</comment>
<evidence type="ECO:0000259" key="9">
    <source>
        <dbReference type="Pfam" id="PF06144"/>
    </source>
</evidence>
<sequence>MATTSKTGTTSTDITFPQLKRQIANRQLAPVYLLHGEEGYYIDELVKTFESLLPEEERDFNMYTLYGPETNMETVMDVCQRLPMMAEHQVVIVKEAQSVRADSLNKLHHYAERPNPSTILVIACRGDKAKGKELLAAVKKNGVIFESKKVSERNLLPVISDLIKEKKMTVDPKALSMLRDYIGTDLSRLYNEIDKLSFILGAGAMITPEAIERNIGISKDYNNFELVDAINARNAAKAMAIVEYFRNNPKNNPTVMTLSTLFNHFSNLLIYHYTHDKSQSGYMDALGLKSPWALRNYETAARSYNVRQTIEIISALRECDCRSKGISSRQNEYDLLKDLIFRILTSSGIIRM</sequence>
<dbReference type="GO" id="GO:0009360">
    <property type="term" value="C:DNA polymerase III complex"/>
    <property type="evidence" value="ECO:0007669"/>
    <property type="project" value="InterPro"/>
</dbReference>
<dbReference type="EC" id="2.7.7.7" evidence="1"/>
<evidence type="ECO:0000313" key="11">
    <source>
        <dbReference type="Proteomes" id="UP000297635"/>
    </source>
</evidence>
<keyword evidence="4 10" id="KW-0548">Nucleotidyltransferase</keyword>
<evidence type="ECO:0000256" key="6">
    <source>
        <dbReference type="ARBA" id="ARBA00022932"/>
    </source>
</evidence>
<evidence type="ECO:0000256" key="7">
    <source>
        <dbReference type="ARBA" id="ARBA00034754"/>
    </source>
</evidence>
<accession>A0A4Z0V6D6</accession>
<dbReference type="RefSeq" id="WP_135471826.1">
    <property type="nucleotide sequence ID" value="NZ_CASCNC010000040.1"/>
</dbReference>
<dbReference type="Gene3D" id="1.10.8.60">
    <property type="match status" value="1"/>
</dbReference>
<comment type="caution">
    <text evidence="10">The sequence shown here is derived from an EMBL/GenBank/DDBJ whole genome shotgun (WGS) entry which is preliminary data.</text>
</comment>
<dbReference type="GO" id="GO:0006261">
    <property type="term" value="P:DNA-templated DNA replication"/>
    <property type="evidence" value="ECO:0007669"/>
    <property type="project" value="TreeGrafter"/>
</dbReference>
<dbReference type="InterPro" id="IPR010372">
    <property type="entry name" value="DNA_pol3_delta_N"/>
</dbReference>
<keyword evidence="11" id="KW-1185">Reference proteome</keyword>
<protein>
    <recommendedName>
        <fullName evidence="2">DNA polymerase III subunit delta</fullName>
        <ecNumber evidence="1">2.7.7.7</ecNumber>
    </recommendedName>
</protein>
<comment type="catalytic activity">
    <reaction evidence="8">
        <text>DNA(n) + a 2'-deoxyribonucleoside 5'-triphosphate = DNA(n+1) + diphosphate</text>
        <dbReference type="Rhea" id="RHEA:22508"/>
        <dbReference type="Rhea" id="RHEA-COMP:17339"/>
        <dbReference type="Rhea" id="RHEA-COMP:17340"/>
        <dbReference type="ChEBI" id="CHEBI:33019"/>
        <dbReference type="ChEBI" id="CHEBI:61560"/>
        <dbReference type="ChEBI" id="CHEBI:173112"/>
        <dbReference type="EC" id="2.7.7.7"/>
    </reaction>
</comment>
<gene>
    <name evidence="10" type="primary">holA</name>
    <name evidence="10" type="ORF">EZ315_09420</name>
</gene>
<dbReference type="PANTHER" id="PTHR34388">
    <property type="entry name" value="DNA POLYMERASE III SUBUNIT DELTA"/>
    <property type="match status" value="1"/>
</dbReference>
<dbReference type="GO" id="GO:0003887">
    <property type="term" value="F:DNA-directed DNA polymerase activity"/>
    <property type="evidence" value="ECO:0007669"/>
    <property type="project" value="UniProtKB-KW"/>
</dbReference>
<dbReference type="NCBIfam" id="TIGR01128">
    <property type="entry name" value="holA"/>
    <property type="match status" value="1"/>
</dbReference>
<evidence type="ECO:0000256" key="8">
    <source>
        <dbReference type="ARBA" id="ARBA00049244"/>
    </source>
</evidence>
<proteinExistence type="inferred from homology"/>
<dbReference type="EMBL" id="SJSA01000001">
    <property type="protein sequence ID" value="TGG40869.1"/>
    <property type="molecule type" value="Genomic_DNA"/>
</dbReference>
<dbReference type="AlphaFoldDB" id="A0A4Z0V6D6"/>
<dbReference type="InterPro" id="IPR005790">
    <property type="entry name" value="DNA_polIII_delta"/>
</dbReference>
<dbReference type="Pfam" id="PF06144">
    <property type="entry name" value="DNA_pol3_delta"/>
    <property type="match status" value="1"/>
</dbReference>
<keyword evidence="5" id="KW-0235">DNA replication</keyword>
<dbReference type="Gene3D" id="1.20.272.10">
    <property type="match status" value="1"/>
</dbReference>
<name>A0A4Z0V6D6_9BACT</name>
<dbReference type="PANTHER" id="PTHR34388:SF1">
    <property type="entry name" value="DNA POLYMERASE III SUBUNIT DELTA"/>
    <property type="match status" value="1"/>
</dbReference>
<evidence type="ECO:0000256" key="5">
    <source>
        <dbReference type="ARBA" id="ARBA00022705"/>
    </source>
</evidence>
<dbReference type="InterPro" id="IPR027417">
    <property type="entry name" value="P-loop_NTPase"/>
</dbReference>
<evidence type="ECO:0000256" key="4">
    <source>
        <dbReference type="ARBA" id="ARBA00022695"/>
    </source>
</evidence>
<dbReference type="SUPFAM" id="SSF48019">
    <property type="entry name" value="post-AAA+ oligomerization domain-like"/>
    <property type="match status" value="1"/>
</dbReference>
<evidence type="ECO:0000313" key="10">
    <source>
        <dbReference type="EMBL" id="TGG40869.1"/>
    </source>
</evidence>
<dbReference type="Gene3D" id="3.40.50.300">
    <property type="entry name" value="P-loop containing nucleotide triphosphate hydrolases"/>
    <property type="match status" value="1"/>
</dbReference>
<organism evidence="10 11">
    <name type="scientific">Duncaniella freteri</name>
    <dbReference type="NCBI Taxonomy" id="2530391"/>
    <lineage>
        <taxon>Bacteria</taxon>
        <taxon>Pseudomonadati</taxon>
        <taxon>Bacteroidota</taxon>
        <taxon>Bacteroidia</taxon>
        <taxon>Bacteroidales</taxon>
        <taxon>Muribaculaceae</taxon>
        <taxon>Duncaniella</taxon>
    </lineage>
</organism>
<dbReference type="SUPFAM" id="SSF52540">
    <property type="entry name" value="P-loop containing nucleoside triphosphate hydrolases"/>
    <property type="match status" value="1"/>
</dbReference>
<dbReference type="Proteomes" id="UP000297635">
    <property type="component" value="Unassembled WGS sequence"/>
</dbReference>